<organism evidence="9 10">
    <name type="scientific">Quercus rubra</name>
    <name type="common">Northern red oak</name>
    <name type="synonym">Quercus borealis</name>
    <dbReference type="NCBI Taxonomy" id="3512"/>
    <lineage>
        <taxon>Eukaryota</taxon>
        <taxon>Viridiplantae</taxon>
        <taxon>Streptophyta</taxon>
        <taxon>Embryophyta</taxon>
        <taxon>Tracheophyta</taxon>
        <taxon>Spermatophyta</taxon>
        <taxon>Magnoliopsida</taxon>
        <taxon>eudicotyledons</taxon>
        <taxon>Gunneridae</taxon>
        <taxon>Pentapetalae</taxon>
        <taxon>rosids</taxon>
        <taxon>fabids</taxon>
        <taxon>Fagales</taxon>
        <taxon>Fagaceae</taxon>
        <taxon>Quercus</taxon>
    </lineage>
</organism>
<evidence type="ECO:0000256" key="6">
    <source>
        <dbReference type="ARBA" id="ARBA00023136"/>
    </source>
</evidence>
<feature type="transmembrane region" description="Helical" evidence="7">
    <location>
        <begin position="243"/>
        <end position="266"/>
    </location>
</feature>
<dbReference type="InterPro" id="IPR013057">
    <property type="entry name" value="AA_transpt_TM"/>
</dbReference>
<feature type="domain" description="Amino acid transporter transmembrane" evidence="8">
    <location>
        <begin position="78"/>
        <end position="440"/>
    </location>
</feature>
<name>A0AAN7HR89_QUERU</name>
<dbReference type="GO" id="GO:0005774">
    <property type="term" value="C:vacuolar membrane"/>
    <property type="evidence" value="ECO:0007669"/>
    <property type="project" value="TreeGrafter"/>
</dbReference>
<dbReference type="AlphaFoldDB" id="A0AAN7HR89"/>
<keyword evidence="4" id="KW-0029">Amino-acid transport</keyword>
<dbReference type="PANTHER" id="PTHR22950:SF696">
    <property type="entry name" value="AMINO ACID TRANSPORTER TRANSMEMBRANE DOMAIN-CONTAINING PROTEIN"/>
    <property type="match status" value="1"/>
</dbReference>
<comment type="caution">
    <text evidence="9">The sequence shown here is derived from an EMBL/GenBank/DDBJ whole genome shotgun (WGS) entry which is preliminary data.</text>
</comment>
<feature type="transmembrane region" description="Helical" evidence="7">
    <location>
        <begin position="210"/>
        <end position="231"/>
    </location>
</feature>
<reference evidence="9 10" key="1">
    <citation type="journal article" date="2023" name="G3 (Bethesda)">
        <title>A haplotype-resolved chromosome-scale genome for Quercus rubra L. provides insights into the genetics of adaptive traits for red oak species.</title>
        <authorList>
            <person name="Kapoor B."/>
            <person name="Jenkins J."/>
            <person name="Schmutz J."/>
            <person name="Zhebentyayeva T."/>
            <person name="Kuelheim C."/>
            <person name="Coggeshall M."/>
            <person name="Heim C."/>
            <person name="Lasky J.R."/>
            <person name="Leites L."/>
            <person name="Islam-Faridi N."/>
            <person name="Romero-Severson J."/>
            <person name="DeLeo V.L."/>
            <person name="Lucas S.M."/>
            <person name="Lazic D."/>
            <person name="Gailing O."/>
            <person name="Carlson J."/>
            <person name="Staton M."/>
        </authorList>
    </citation>
    <scope>NUCLEOTIDE SEQUENCE [LARGE SCALE GENOMIC DNA]</scope>
    <source>
        <strain evidence="9">Pseudo-F2</strain>
    </source>
</reference>
<evidence type="ECO:0000259" key="8">
    <source>
        <dbReference type="Pfam" id="PF01490"/>
    </source>
</evidence>
<feature type="transmembrane region" description="Helical" evidence="7">
    <location>
        <begin position="390"/>
        <end position="410"/>
    </location>
</feature>
<evidence type="ECO:0000313" key="9">
    <source>
        <dbReference type="EMBL" id="KAK4538983.1"/>
    </source>
</evidence>
<feature type="transmembrane region" description="Helical" evidence="7">
    <location>
        <begin position="109"/>
        <end position="130"/>
    </location>
</feature>
<evidence type="ECO:0000256" key="1">
    <source>
        <dbReference type="ARBA" id="ARBA00004141"/>
    </source>
</evidence>
<feature type="transmembrane region" description="Helical" evidence="7">
    <location>
        <begin position="81"/>
        <end position="103"/>
    </location>
</feature>
<keyword evidence="3 7" id="KW-0812">Transmembrane</keyword>
<feature type="transmembrane region" description="Helical" evidence="7">
    <location>
        <begin position="322"/>
        <end position="344"/>
    </location>
</feature>
<sequence>MWKKISKSMRNLLCLQPNRLLHRNEVLNETLHGANLDVQRVSSPVCLEESKPCMCNHSIKNLESVENGIAIEHSVGANGSFAHAVINMIGMLIGLGQLSTPYALERGGWVSAFLLIGLGIICAYTSHLLGKCLDKNPKSRSFTDIGQHAFGTKGRVLAATFIYLEIFMALIKVTWAKLSSSQLLTMMAVLIALPSVWLRNLSSISFISSAGIIMSLLIFISVPCSSIFGGVKPNHKIPVLQLHNIPAISGLYIFSYAGHIVFPNLYKEMKDPSRFTKVSIVSFTIVTALYTALAFLGAKLFGPEVNSQITLSMPPHLLLTKIALWATVLTPMTKYALEIAPFAIQLEHNLPASMSSKLKMIIRGCVGSFLLLLILALALSVPYFEYVLSLTGSLVSIAICVIFPCAFHAKICWRQISKPLKILNLTLVAFGSLLGVFGTVSSSKSLVQSLRRRAHHSA</sequence>
<gene>
    <name evidence="9" type="ORF">RGQ29_032084</name>
</gene>
<evidence type="ECO:0000256" key="3">
    <source>
        <dbReference type="ARBA" id="ARBA00022692"/>
    </source>
</evidence>
<keyword evidence="2" id="KW-0813">Transport</keyword>
<keyword evidence="5 7" id="KW-1133">Transmembrane helix</keyword>
<feature type="transmembrane region" description="Helical" evidence="7">
    <location>
        <begin position="422"/>
        <end position="440"/>
    </location>
</feature>
<accession>A0AAN7HR89</accession>
<keyword evidence="10" id="KW-1185">Reference proteome</keyword>
<feature type="transmembrane region" description="Helical" evidence="7">
    <location>
        <begin position="278"/>
        <end position="302"/>
    </location>
</feature>
<evidence type="ECO:0000256" key="7">
    <source>
        <dbReference type="SAM" id="Phobius"/>
    </source>
</evidence>
<dbReference type="EMBL" id="JAXUIC010000645">
    <property type="protein sequence ID" value="KAK4538983.1"/>
    <property type="molecule type" value="Genomic_DNA"/>
</dbReference>
<feature type="transmembrane region" description="Helical" evidence="7">
    <location>
        <begin position="156"/>
        <end position="175"/>
    </location>
</feature>
<dbReference type="Proteomes" id="UP001324115">
    <property type="component" value="Unassembled WGS sequence"/>
</dbReference>
<evidence type="ECO:0000256" key="5">
    <source>
        <dbReference type="ARBA" id="ARBA00022989"/>
    </source>
</evidence>
<dbReference type="GO" id="GO:0015179">
    <property type="term" value="F:L-amino acid transmembrane transporter activity"/>
    <property type="evidence" value="ECO:0007669"/>
    <property type="project" value="TreeGrafter"/>
</dbReference>
<feature type="transmembrane region" description="Helical" evidence="7">
    <location>
        <begin position="181"/>
        <end position="198"/>
    </location>
</feature>
<dbReference type="Pfam" id="PF01490">
    <property type="entry name" value="Aa_trans"/>
    <property type="match status" value="1"/>
</dbReference>
<evidence type="ECO:0000256" key="4">
    <source>
        <dbReference type="ARBA" id="ARBA00022970"/>
    </source>
</evidence>
<keyword evidence="6 7" id="KW-0472">Membrane</keyword>
<evidence type="ECO:0000313" key="10">
    <source>
        <dbReference type="Proteomes" id="UP001324115"/>
    </source>
</evidence>
<comment type="subcellular location">
    <subcellularLocation>
        <location evidence="1">Membrane</location>
        <topology evidence="1">Multi-pass membrane protein</topology>
    </subcellularLocation>
</comment>
<protein>
    <recommendedName>
        <fullName evidence="8">Amino acid transporter transmembrane domain-containing protein</fullName>
    </recommendedName>
</protein>
<proteinExistence type="predicted"/>
<evidence type="ECO:0000256" key="2">
    <source>
        <dbReference type="ARBA" id="ARBA00022448"/>
    </source>
</evidence>
<feature type="transmembrane region" description="Helical" evidence="7">
    <location>
        <begin position="365"/>
        <end position="384"/>
    </location>
</feature>
<dbReference type="PANTHER" id="PTHR22950">
    <property type="entry name" value="AMINO ACID TRANSPORTER"/>
    <property type="match status" value="1"/>
</dbReference>